<evidence type="ECO:0000313" key="16">
    <source>
        <dbReference type="Proteomes" id="UP001501257"/>
    </source>
</evidence>
<accession>A0ABP9TKP8</accession>
<dbReference type="Gene3D" id="1.10.10.1320">
    <property type="entry name" value="Anti-sigma factor, zinc-finger domain"/>
    <property type="match status" value="1"/>
</dbReference>
<dbReference type="PANTHER" id="PTHR37461">
    <property type="entry name" value="ANTI-SIGMA-K FACTOR RSKA"/>
    <property type="match status" value="1"/>
</dbReference>
<keyword evidence="16" id="KW-1185">Reference proteome</keyword>
<dbReference type="EMBL" id="BAABLK010000005">
    <property type="protein sequence ID" value="GAA5225669.1"/>
    <property type="molecule type" value="Genomic_DNA"/>
</dbReference>
<feature type="transmembrane region" description="Helical" evidence="13">
    <location>
        <begin position="130"/>
        <end position="150"/>
    </location>
</feature>
<dbReference type="InterPro" id="IPR051474">
    <property type="entry name" value="Anti-sigma-K/W_factor"/>
</dbReference>
<evidence type="ECO:0000256" key="12">
    <source>
        <dbReference type="SAM" id="MobiDB-lite"/>
    </source>
</evidence>
<evidence type="ECO:0000256" key="3">
    <source>
        <dbReference type="ARBA" id="ARBA00022475"/>
    </source>
</evidence>
<evidence type="ECO:0000256" key="10">
    <source>
        <dbReference type="ARBA" id="ARBA00030803"/>
    </source>
</evidence>
<keyword evidence="8" id="KW-0804">Transcription</keyword>
<name>A0ABP9TKP8_9MICC</name>
<keyword evidence="6" id="KW-0805">Transcription regulation</keyword>
<evidence type="ECO:0000256" key="9">
    <source>
        <dbReference type="ARBA" id="ARBA00029829"/>
    </source>
</evidence>
<protein>
    <recommendedName>
        <fullName evidence="10">Regulator of SigK</fullName>
    </recommendedName>
    <alternativeName>
        <fullName evidence="9">Sigma-K anti-sigma factor RskA</fullName>
    </alternativeName>
</protein>
<dbReference type="RefSeq" id="WP_210101813.1">
    <property type="nucleotide sequence ID" value="NZ_BAABLK010000005.1"/>
</dbReference>
<evidence type="ECO:0000256" key="13">
    <source>
        <dbReference type="SAM" id="Phobius"/>
    </source>
</evidence>
<gene>
    <name evidence="15" type="ORF">GCM10025778_01990</name>
</gene>
<keyword evidence="11" id="KW-0175">Coiled coil</keyword>
<keyword evidence="5 13" id="KW-1133">Transmembrane helix</keyword>
<evidence type="ECO:0000259" key="14">
    <source>
        <dbReference type="Pfam" id="PF10099"/>
    </source>
</evidence>
<comment type="subcellular location">
    <subcellularLocation>
        <location evidence="2">Cell membrane</location>
    </subcellularLocation>
    <subcellularLocation>
        <location evidence="1">Membrane</location>
        <topology evidence="1">Single-pass membrane protein</topology>
    </subcellularLocation>
</comment>
<organism evidence="15 16">
    <name type="scientific">Paeniglutamicibacter antarcticus</name>
    <dbReference type="NCBI Taxonomy" id="494023"/>
    <lineage>
        <taxon>Bacteria</taxon>
        <taxon>Bacillati</taxon>
        <taxon>Actinomycetota</taxon>
        <taxon>Actinomycetes</taxon>
        <taxon>Micrococcales</taxon>
        <taxon>Micrococcaceae</taxon>
        <taxon>Paeniglutamicibacter</taxon>
    </lineage>
</organism>
<comment type="caution">
    <text evidence="15">The sequence shown here is derived from an EMBL/GenBank/DDBJ whole genome shotgun (WGS) entry which is preliminary data.</text>
</comment>
<dbReference type="InterPro" id="IPR018764">
    <property type="entry name" value="RskA_C"/>
</dbReference>
<evidence type="ECO:0000256" key="1">
    <source>
        <dbReference type="ARBA" id="ARBA00004167"/>
    </source>
</evidence>
<keyword evidence="7 13" id="KW-0472">Membrane</keyword>
<dbReference type="PANTHER" id="PTHR37461:SF1">
    <property type="entry name" value="ANTI-SIGMA-K FACTOR RSKA"/>
    <property type="match status" value="1"/>
</dbReference>
<dbReference type="Pfam" id="PF10099">
    <property type="entry name" value="RskA_C"/>
    <property type="match status" value="1"/>
</dbReference>
<dbReference type="InterPro" id="IPR041916">
    <property type="entry name" value="Anti_sigma_zinc_sf"/>
</dbReference>
<feature type="coiled-coil region" evidence="11">
    <location>
        <begin position="149"/>
        <end position="176"/>
    </location>
</feature>
<evidence type="ECO:0000256" key="7">
    <source>
        <dbReference type="ARBA" id="ARBA00023136"/>
    </source>
</evidence>
<evidence type="ECO:0000256" key="5">
    <source>
        <dbReference type="ARBA" id="ARBA00022989"/>
    </source>
</evidence>
<feature type="region of interest" description="Disordered" evidence="12">
    <location>
        <begin position="81"/>
        <end position="114"/>
    </location>
</feature>
<keyword evidence="4 13" id="KW-0812">Transmembrane</keyword>
<proteinExistence type="predicted"/>
<evidence type="ECO:0000256" key="8">
    <source>
        <dbReference type="ARBA" id="ARBA00023163"/>
    </source>
</evidence>
<reference evidence="16" key="1">
    <citation type="journal article" date="2019" name="Int. J. Syst. Evol. Microbiol.">
        <title>The Global Catalogue of Microorganisms (GCM) 10K type strain sequencing project: providing services to taxonomists for standard genome sequencing and annotation.</title>
        <authorList>
            <consortium name="The Broad Institute Genomics Platform"/>
            <consortium name="The Broad Institute Genome Sequencing Center for Infectious Disease"/>
            <person name="Wu L."/>
            <person name="Ma J."/>
        </authorList>
    </citation>
    <scope>NUCLEOTIDE SEQUENCE [LARGE SCALE GENOMIC DNA]</scope>
    <source>
        <strain evidence="16">JCM 18952</strain>
    </source>
</reference>
<keyword evidence="3" id="KW-1003">Cell membrane</keyword>
<evidence type="ECO:0000256" key="11">
    <source>
        <dbReference type="SAM" id="Coils"/>
    </source>
</evidence>
<sequence length="282" mass="29254">MEKHENELTGSFALNAIDDAEREELLRQAESSPGVREEIEAMRETAALLGLTTAPVQPPASVKRNIMAAIRNTPQLPPLETEQAAEDNGPTEHQLPGSDIDSPDALSGGAVSAAEPSEIMSVPAKPQRRMFALAAGVLLVAAGALGGVVINQHSQQQELEEQLAALNTKQAELTRILTAADVQSKTQKMGDGARVTLAYSAAEGMMAVTTAGMPALPSDKGYELWLISGDGAVPAGMVDGGQADGMVLVSGSMDGVTHFGITVEPASGSPEPTTEPILVQAL</sequence>
<evidence type="ECO:0000256" key="4">
    <source>
        <dbReference type="ARBA" id="ARBA00022692"/>
    </source>
</evidence>
<evidence type="ECO:0000256" key="6">
    <source>
        <dbReference type="ARBA" id="ARBA00023015"/>
    </source>
</evidence>
<evidence type="ECO:0000313" key="15">
    <source>
        <dbReference type="EMBL" id="GAA5225669.1"/>
    </source>
</evidence>
<feature type="domain" description="Anti-sigma K factor RskA C-terminal" evidence="14">
    <location>
        <begin position="131"/>
        <end position="277"/>
    </location>
</feature>
<evidence type="ECO:0000256" key="2">
    <source>
        <dbReference type="ARBA" id="ARBA00004236"/>
    </source>
</evidence>
<dbReference type="Proteomes" id="UP001501257">
    <property type="component" value="Unassembled WGS sequence"/>
</dbReference>